<name>A0ABV7FQP7_9ALTE</name>
<gene>
    <name evidence="3" type="ORF">ACFOHL_06450</name>
</gene>
<evidence type="ECO:0000256" key="1">
    <source>
        <dbReference type="SAM" id="MobiDB-lite"/>
    </source>
</evidence>
<dbReference type="Proteomes" id="UP001595478">
    <property type="component" value="Unassembled WGS sequence"/>
</dbReference>
<protein>
    <submittedName>
        <fullName evidence="3">Alpha/beta hydrolase-fold protein</fullName>
    </submittedName>
</protein>
<keyword evidence="2" id="KW-0732">Signal</keyword>
<keyword evidence="3" id="KW-0378">Hydrolase</keyword>
<dbReference type="GO" id="GO:0016787">
    <property type="term" value="F:hydrolase activity"/>
    <property type="evidence" value="ECO:0007669"/>
    <property type="project" value="UniProtKB-KW"/>
</dbReference>
<dbReference type="InterPro" id="IPR050583">
    <property type="entry name" value="Mycobacterial_A85_antigen"/>
</dbReference>
<accession>A0ABV7FQP7</accession>
<dbReference type="SUPFAM" id="SSF53474">
    <property type="entry name" value="alpha/beta-Hydrolases"/>
    <property type="match status" value="1"/>
</dbReference>
<dbReference type="Gene3D" id="3.40.50.1820">
    <property type="entry name" value="alpha/beta hydrolase"/>
    <property type="match status" value="1"/>
</dbReference>
<dbReference type="PANTHER" id="PTHR48098">
    <property type="entry name" value="ENTEROCHELIN ESTERASE-RELATED"/>
    <property type="match status" value="1"/>
</dbReference>
<feature type="chain" id="PRO_5046830751" evidence="2">
    <location>
        <begin position="24"/>
        <end position="297"/>
    </location>
</feature>
<comment type="caution">
    <text evidence="3">The sequence shown here is derived from an EMBL/GenBank/DDBJ whole genome shotgun (WGS) entry which is preliminary data.</text>
</comment>
<dbReference type="InterPro" id="IPR029058">
    <property type="entry name" value="AB_hydrolase_fold"/>
</dbReference>
<evidence type="ECO:0000313" key="3">
    <source>
        <dbReference type="EMBL" id="MFC3121255.1"/>
    </source>
</evidence>
<dbReference type="EMBL" id="JBHRSW010000007">
    <property type="protein sequence ID" value="MFC3121255.1"/>
    <property type="molecule type" value="Genomic_DNA"/>
</dbReference>
<feature type="signal peptide" evidence="2">
    <location>
        <begin position="1"/>
        <end position="23"/>
    </location>
</feature>
<evidence type="ECO:0000313" key="4">
    <source>
        <dbReference type="Proteomes" id="UP001595478"/>
    </source>
</evidence>
<reference evidence="4" key="1">
    <citation type="journal article" date="2019" name="Int. J. Syst. Evol. Microbiol.">
        <title>The Global Catalogue of Microorganisms (GCM) 10K type strain sequencing project: providing services to taxonomists for standard genome sequencing and annotation.</title>
        <authorList>
            <consortium name="The Broad Institute Genomics Platform"/>
            <consortium name="The Broad Institute Genome Sequencing Center for Infectious Disease"/>
            <person name="Wu L."/>
            <person name="Ma J."/>
        </authorList>
    </citation>
    <scope>NUCLEOTIDE SEQUENCE [LARGE SCALE GENOMIC DNA]</scope>
    <source>
        <strain evidence="4">KCTC 52473</strain>
    </source>
</reference>
<dbReference type="PANTHER" id="PTHR48098:SF6">
    <property type="entry name" value="FERRI-BACILLIBACTIN ESTERASE BESA"/>
    <property type="match status" value="1"/>
</dbReference>
<evidence type="ECO:0000256" key="2">
    <source>
        <dbReference type="SAM" id="SignalP"/>
    </source>
</evidence>
<dbReference type="RefSeq" id="WP_376919389.1">
    <property type="nucleotide sequence ID" value="NZ_JBHRSW010000007.1"/>
</dbReference>
<keyword evidence="4" id="KW-1185">Reference proteome</keyword>
<sequence>MNTYTLLFLVCTNLIAGCSGGSADSPPTQVNEVPPSPPPASSSSDSGKVTVTRLSSEPSIVQANFWPSETFVFKGSKEARQTITSAFTNATYTYHVYLPSQYSQQSDKAFPMLLFTDGEWYAEFQFRVLDYEQRQIIAVGIEHGGRRAIDYILPGARSYHLFLTEELIPTIEAQYRILTDHITLKGDSGGGSQTLISMLLDDQSPPIFRHHLAFDPYIAGIGNINTLIQERDTQFMNKSLVVTGMRKGFHQTVEPFVQNLKNSSLQNLDVYHAVYDLEHQDATWSSFSNALAIIYDD</sequence>
<feature type="region of interest" description="Disordered" evidence="1">
    <location>
        <begin position="22"/>
        <end position="49"/>
    </location>
</feature>
<proteinExistence type="predicted"/>
<dbReference type="Pfam" id="PF00756">
    <property type="entry name" value="Esterase"/>
    <property type="match status" value="1"/>
</dbReference>
<dbReference type="InterPro" id="IPR000801">
    <property type="entry name" value="Esterase-like"/>
</dbReference>
<organism evidence="3 4">
    <name type="scientific">Agaribacter flavus</name>
    <dbReference type="NCBI Taxonomy" id="1902781"/>
    <lineage>
        <taxon>Bacteria</taxon>
        <taxon>Pseudomonadati</taxon>
        <taxon>Pseudomonadota</taxon>
        <taxon>Gammaproteobacteria</taxon>
        <taxon>Alteromonadales</taxon>
        <taxon>Alteromonadaceae</taxon>
        <taxon>Agaribacter</taxon>
    </lineage>
</organism>